<dbReference type="Proteomes" id="UP000297900">
    <property type="component" value="Unassembled WGS sequence"/>
</dbReference>
<protein>
    <submittedName>
        <fullName evidence="2">Uncharacterized protein</fullName>
    </submittedName>
</protein>
<keyword evidence="1" id="KW-0812">Transmembrane</keyword>
<organism evidence="2 3">
    <name type="scientific">Cohnella luojiensis</name>
    <dbReference type="NCBI Taxonomy" id="652876"/>
    <lineage>
        <taxon>Bacteria</taxon>
        <taxon>Bacillati</taxon>
        <taxon>Bacillota</taxon>
        <taxon>Bacilli</taxon>
        <taxon>Bacillales</taxon>
        <taxon>Paenibacillaceae</taxon>
        <taxon>Cohnella</taxon>
    </lineage>
</organism>
<keyword evidence="1" id="KW-0472">Membrane</keyword>
<feature type="transmembrane region" description="Helical" evidence="1">
    <location>
        <begin position="80"/>
        <end position="95"/>
    </location>
</feature>
<gene>
    <name evidence="2" type="ORF">E2980_18525</name>
</gene>
<accession>A0A4Y8LTD6</accession>
<name>A0A4Y8LTD6_9BACL</name>
<dbReference type="OrthoDB" id="2679490at2"/>
<evidence type="ECO:0000256" key="1">
    <source>
        <dbReference type="SAM" id="Phobius"/>
    </source>
</evidence>
<keyword evidence="1" id="KW-1133">Transmembrane helix</keyword>
<dbReference type="AlphaFoldDB" id="A0A4Y8LTD6"/>
<feature type="transmembrane region" description="Helical" evidence="1">
    <location>
        <begin position="126"/>
        <end position="147"/>
    </location>
</feature>
<sequence>MSRLKGFTGERMLLLVLWGAVIGFMLLIVVAAWPNYWIYVASEATPLTWLESLLLVLTAAVTGLVAYLEGLTGKSSRRDVLGWLIVAAAFAWLALDERFALHERIRDRFLKPTGIKILPWMEEGDWIILIYMAFGLAALWGIWRLIGDNRSSRLFLIVALLLAICSVGMDTIHIRSLDKGTERLLQSLEEGVETLAMTSFLSAFLCVWMGKIRSLAVAAKEASRRPDML</sequence>
<keyword evidence="3" id="KW-1185">Reference proteome</keyword>
<comment type="caution">
    <text evidence="2">The sequence shown here is derived from an EMBL/GenBank/DDBJ whole genome shotgun (WGS) entry which is preliminary data.</text>
</comment>
<evidence type="ECO:0000313" key="2">
    <source>
        <dbReference type="EMBL" id="TFE23671.1"/>
    </source>
</evidence>
<feature type="transmembrane region" description="Helical" evidence="1">
    <location>
        <begin position="194"/>
        <end position="210"/>
    </location>
</feature>
<dbReference type="EMBL" id="SOMN01000032">
    <property type="protein sequence ID" value="TFE23671.1"/>
    <property type="molecule type" value="Genomic_DNA"/>
</dbReference>
<reference evidence="2 3" key="1">
    <citation type="submission" date="2019-03" db="EMBL/GenBank/DDBJ databases">
        <title>Cohnella endophytica sp. nov., a novel endophytic bacterium isolated from bark of Sonneratia apetala.</title>
        <authorList>
            <person name="Tuo L."/>
        </authorList>
    </citation>
    <scope>NUCLEOTIDE SEQUENCE [LARGE SCALE GENOMIC DNA]</scope>
    <source>
        <strain evidence="2 3">CCTCC AB 208254</strain>
    </source>
</reference>
<proteinExistence type="predicted"/>
<feature type="transmembrane region" description="Helical" evidence="1">
    <location>
        <begin position="12"/>
        <end position="34"/>
    </location>
</feature>
<feature type="transmembrane region" description="Helical" evidence="1">
    <location>
        <begin position="46"/>
        <end position="68"/>
    </location>
</feature>
<evidence type="ECO:0000313" key="3">
    <source>
        <dbReference type="Proteomes" id="UP000297900"/>
    </source>
</evidence>
<feature type="transmembrane region" description="Helical" evidence="1">
    <location>
        <begin position="154"/>
        <end position="174"/>
    </location>
</feature>
<dbReference type="RefSeq" id="WP_135153723.1">
    <property type="nucleotide sequence ID" value="NZ_SOMN01000032.1"/>
</dbReference>